<dbReference type="VEuPathDB" id="FungiDB:FOIG_12698"/>
<evidence type="ECO:0000313" key="3">
    <source>
        <dbReference type="Proteomes" id="UP000285084"/>
    </source>
</evidence>
<sequence length="244" mass="27327">MTRSCLARFHILEAIVNHSLYPKNIRKRISDSSSTILEDNSPSQDLSPLALIIPPSRITATLASKHTTLCTDLTSETVILTQTLGLCVSIWVAYQPAEEYHPPHITPVRDSNLGDEVAVTHYFIESQTGKNFHIRYRFSPLFTFSDGAVAIILKFFIDGIECQQLVMNHEDLIGARDKIQNMCYRRMEMGDGRSDSYSLTFSEIAPVELAKRATVVSDIERIKTLRTIKVMIGFGKTCPGSGYP</sequence>
<dbReference type="AlphaFoldDB" id="A0A420N387"/>
<proteinExistence type="predicted"/>
<dbReference type="InterPro" id="IPR057678">
    <property type="entry name" value="DUF7918"/>
</dbReference>
<dbReference type="Proteomes" id="UP000285084">
    <property type="component" value="Unassembled WGS sequence"/>
</dbReference>
<organism evidence="2 3">
    <name type="scientific">Fusarium oxysporum</name>
    <name type="common">Fusarium vascular wilt</name>
    <dbReference type="NCBI Taxonomy" id="5507"/>
    <lineage>
        <taxon>Eukaryota</taxon>
        <taxon>Fungi</taxon>
        <taxon>Dikarya</taxon>
        <taxon>Ascomycota</taxon>
        <taxon>Pezizomycotina</taxon>
        <taxon>Sordariomycetes</taxon>
        <taxon>Hypocreomycetidae</taxon>
        <taxon>Hypocreales</taxon>
        <taxon>Nectriaceae</taxon>
        <taxon>Fusarium</taxon>
        <taxon>Fusarium oxysporum species complex</taxon>
    </lineage>
</organism>
<reference evidence="2 3" key="1">
    <citation type="journal article" date="2018" name="Sci. Rep.">
        <title>Characterisation of pathogen-specific regions and novel effector candidates in Fusarium oxysporum f. sp. cepae.</title>
        <authorList>
            <person name="Armitage A.D."/>
            <person name="Taylor A."/>
            <person name="Sobczyk M.K."/>
            <person name="Baxter L."/>
            <person name="Greenfield B.P."/>
            <person name="Bates H.J."/>
            <person name="Wilson F."/>
            <person name="Jackson A.C."/>
            <person name="Ott S."/>
            <person name="Harrison R.J."/>
            <person name="Clarkson J.P."/>
        </authorList>
    </citation>
    <scope>NUCLEOTIDE SEQUENCE [LARGE SCALE GENOMIC DNA]</scope>
    <source>
        <strain evidence="2 3">Fo_A13</strain>
    </source>
</reference>
<dbReference type="VEuPathDB" id="FungiDB:FOC4_g10004002"/>
<gene>
    <name evidence="2" type="ORF">BFJ69_g8206</name>
</gene>
<accession>A0A420N387</accession>
<protein>
    <recommendedName>
        <fullName evidence="1">DUF7918 domain-containing protein</fullName>
    </recommendedName>
</protein>
<dbReference type="VEuPathDB" id="FungiDB:HZS61_004899"/>
<evidence type="ECO:0000259" key="1">
    <source>
        <dbReference type="Pfam" id="PF25534"/>
    </source>
</evidence>
<comment type="caution">
    <text evidence="2">The sequence shown here is derived from an EMBL/GenBank/DDBJ whole genome shotgun (WGS) entry which is preliminary data.</text>
</comment>
<dbReference type="EMBL" id="MRCX01000068">
    <property type="protein sequence ID" value="RKK74770.1"/>
    <property type="molecule type" value="Genomic_DNA"/>
</dbReference>
<feature type="domain" description="DUF7918" evidence="1">
    <location>
        <begin position="85"/>
        <end position="236"/>
    </location>
</feature>
<dbReference type="Pfam" id="PF25534">
    <property type="entry name" value="DUF7918"/>
    <property type="match status" value="1"/>
</dbReference>
<name>A0A420N387_FUSOX</name>
<evidence type="ECO:0000313" key="2">
    <source>
        <dbReference type="EMBL" id="RKK74770.1"/>
    </source>
</evidence>